<evidence type="ECO:0000313" key="2">
    <source>
        <dbReference type="EMBL" id="WXA90702.1"/>
    </source>
</evidence>
<evidence type="ECO:0000256" key="1">
    <source>
        <dbReference type="SAM" id="Phobius"/>
    </source>
</evidence>
<dbReference type="RefSeq" id="WP_394841320.1">
    <property type="nucleotide sequence ID" value="NZ_CP089982.1"/>
</dbReference>
<protein>
    <submittedName>
        <fullName evidence="2">Uncharacterized protein</fullName>
    </submittedName>
</protein>
<feature type="transmembrane region" description="Helical" evidence="1">
    <location>
        <begin position="803"/>
        <end position="829"/>
    </location>
</feature>
<feature type="transmembrane region" description="Helical" evidence="1">
    <location>
        <begin position="593"/>
        <end position="613"/>
    </location>
</feature>
<feature type="transmembrane region" description="Helical" evidence="1">
    <location>
        <begin position="528"/>
        <end position="550"/>
    </location>
</feature>
<dbReference type="Proteomes" id="UP001379533">
    <property type="component" value="Chromosome"/>
</dbReference>
<evidence type="ECO:0000313" key="3">
    <source>
        <dbReference type="Proteomes" id="UP001379533"/>
    </source>
</evidence>
<dbReference type="EMBL" id="CP089982">
    <property type="protein sequence ID" value="WXA90702.1"/>
    <property type="molecule type" value="Genomic_DNA"/>
</dbReference>
<sequence>MDPSDIEEKLRRAFPGAVLIDPRLLRRVIKAHKNLGGLSFSIPHERCYALRRDALLPLAGAELGSTALPDKVVLVARPAPREMAKRAPHEIMTQLLRAAFHGQVHLRIEQRIEEGALTDAAIRACIDRIGQTEFDEIRATLRHDELLLPPYGDREVYAEFAALYLELRHFAPALLPMTFPGLLHFDRVDEVLARDVDVRPPGELLIESQKARAAAAPHPESRPRRPPAHLHAKWLLYAASRARDRGQVTRAVLHASRAVSAQDTEIAIKARDAMQADLGALADRLGAALRPAGYDGEQPPSRDEWMVALTELATSAGSDRRARRPAARLIEELERAARESEEEPQAVDLVTWALSRGKTPLVRRLPATREIRIARRVRAAMRWLWQVPAFAERKLVVNLLHWAQDRADANVSAVLRPRILDVLAAVGLTPGNLPERIAQYKLIEELLDQGVERGFIQFAHLRDAIARNQLKLEDLARPHDLVAGDPLLRADAMLASLLDGVYRRGEVYLRFLQKVSSVAFGTRVGRFLSLYAILPLGGSFVILEGVGHLIAPIARALGLVAPVILTPESFLVTAVLVFALVHSEIARKVARGIFRIVARVLGTVFLRIPRWVLTRPSVRAFLRSRPVRFALRRILLPALLTTLVVLVTPLSTLPLWGTLPAALVLFALSSWVFDSRAARLVEDVALDWLGPTWRTLRGQLLPGLFRLIAGLFRFLMDTLERAIHRVDQWFRVGQDPWRATIAFKAGLGLVWFVVAYVVRLYTTLLVEPELNPIKHFPVVTVAHKLLLPLSPEMLSALNAPLSVLGPVVGGTVAATTVFLLPSVFGFLVWEFQENRNLYRASRKNALHPVRVGHHGETMGRLMVPGFHSGTLPKLYDRLRRAVQRAEDEEDALLRFREGISSVSEAIERFVAREWLALLYSPANETPRWTHGPLEVERILLGSNRVRIRIVCPSLGNDACEIAFDEQSGLLVASVSEAGFLQRLRGEDDRILFENALAGFYHLAGVDLVREEIQAMLGVAHYDISDEGLVLWPDATYRTEVIYPLRGVKLGATIEPQVRGVWPVERPPVIDERRFFFRHRPIPWSDWQKAWDAAARNDGPIPRLMSGSPLLPRND</sequence>
<reference evidence="2 3" key="1">
    <citation type="submission" date="2021-12" db="EMBL/GenBank/DDBJ databases">
        <title>Discovery of the Pendulisporaceae a myxobacterial family with distinct sporulation behavior and unique specialized metabolism.</title>
        <authorList>
            <person name="Garcia R."/>
            <person name="Popoff A."/>
            <person name="Bader C.D."/>
            <person name="Loehr J."/>
            <person name="Walesch S."/>
            <person name="Walt C."/>
            <person name="Boldt J."/>
            <person name="Bunk B."/>
            <person name="Haeckl F.J.F.P.J."/>
            <person name="Gunesch A.P."/>
            <person name="Birkelbach J."/>
            <person name="Nuebel U."/>
            <person name="Pietschmann T."/>
            <person name="Bach T."/>
            <person name="Mueller R."/>
        </authorList>
    </citation>
    <scope>NUCLEOTIDE SEQUENCE [LARGE SCALE GENOMIC DNA]</scope>
    <source>
        <strain evidence="2 3">MSr12523</strain>
    </source>
</reference>
<feature type="transmembrane region" description="Helical" evidence="1">
    <location>
        <begin position="737"/>
        <end position="758"/>
    </location>
</feature>
<keyword evidence="1" id="KW-1133">Transmembrane helix</keyword>
<accession>A0ABZ2JWI0</accession>
<keyword evidence="1" id="KW-0472">Membrane</keyword>
<keyword evidence="1" id="KW-0812">Transmembrane</keyword>
<feature type="transmembrane region" description="Helical" evidence="1">
    <location>
        <begin position="557"/>
        <end position="581"/>
    </location>
</feature>
<organism evidence="2 3">
    <name type="scientific">Pendulispora brunnea</name>
    <dbReference type="NCBI Taxonomy" id="2905690"/>
    <lineage>
        <taxon>Bacteria</taxon>
        <taxon>Pseudomonadati</taxon>
        <taxon>Myxococcota</taxon>
        <taxon>Myxococcia</taxon>
        <taxon>Myxococcales</taxon>
        <taxon>Sorangiineae</taxon>
        <taxon>Pendulisporaceae</taxon>
        <taxon>Pendulispora</taxon>
    </lineage>
</organism>
<keyword evidence="3" id="KW-1185">Reference proteome</keyword>
<gene>
    <name evidence="2" type="ORF">LZC95_30145</name>
</gene>
<feature type="transmembrane region" description="Helical" evidence="1">
    <location>
        <begin position="634"/>
        <end position="656"/>
    </location>
</feature>
<name>A0ABZ2JWI0_9BACT</name>
<proteinExistence type="predicted"/>